<dbReference type="Pfam" id="PF13614">
    <property type="entry name" value="AAA_31"/>
    <property type="match status" value="1"/>
</dbReference>
<dbReference type="PANTHER" id="PTHR32309:SF13">
    <property type="entry name" value="FERRIC ENTEROBACTIN TRANSPORT PROTEIN FEPE"/>
    <property type="match status" value="1"/>
</dbReference>
<reference evidence="13" key="2">
    <citation type="journal article" date="2021" name="PeerJ">
        <title>Extensive microbial diversity within the chicken gut microbiome revealed by metagenomics and culture.</title>
        <authorList>
            <person name="Gilroy R."/>
            <person name="Ravi A."/>
            <person name="Getino M."/>
            <person name="Pursley I."/>
            <person name="Horton D.L."/>
            <person name="Alikhan N.F."/>
            <person name="Baker D."/>
            <person name="Gharbi K."/>
            <person name="Hall N."/>
            <person name="Watson M."/>
            <person name="Adriaenssens E.M."/>
            <person name="Foster-Nyarko E."/>
            <person name="Jarju S."/>
            <person name="Secka A."/>
            <person name="Antonio M."/>
            <person name="Oren A."/>
            <person name="Chaudhuri R.R."/>
            <person name="La Ragione R."/>
            <person name="Hildebrand F."/>
            <person name="Pallen M.J."/>
        </authorList>
    </citation>
    <scope>NUCLEOTIDE SEQUENCE</scope>
    <source>
        <strain evidence="13">B3-2255</strain>
    </source>
</reference>
<evidence type="ECO:0000256" key="9">
    <source>
        <dbReference type="ARBA" id="ARBA00051245"/>
    </source>
</evidence>
<reference evidence="13" key="1">
    <citation type="submission" date="2020-10" db="EMBL/GenBank/DDBJ databases">
        <authorList>
            <person name="Gilroy R."/>
        </authorList>
    </citation>
    <scope>NUCLEOTIDE SEQUENCE</scope>
    <source>
        <strain evidence="13">B3-2255</strain>
    </source>
</reference>
<keyword evidence="5" id="KW-0547">Nucleotide-binding</keyword>
<evidence type="ECO:0000256" key="8">
    <source>
        <dbReference type="ARBA" id="ARBA00023137"/>
    </source>
</evidence>
<dbReference type="InterPro" id="IPR050445">
    <property type="entry name" value="Bact_polysacc_biosynth/exp"/>
</dbReference>
<dbReference type="GO" id="GO:0004715">
    <property type="term" value="F:non-membrane spanning protein tyrosine kinase activity"/>
    <property type="evidence" value="ECO:0007669"/>
    <property type="project" value="UniProtKB-EC"/>
</dbReference>
<evidence type="ECO:0000313" key="14">
    <source>
        <dbReference type="Proteomes" id="UP000823772"/>
    </source>
</evidence>
<dbReference type="InterPro" id="IPR027417">
    <property type="entry name" value="P-loop_NTPase"/>
</dbReference>
<dbReference type="CDD" id="cd05387">
    <property type="entry name" value="BY-kinase"/>
    <property type="match status" value="1"/>
</dbReference>
<dbReference type="GO" id="GO:0042802">
    <property type="term" value="F:identical protein binding"/>
    <property type="evidence" value="ECO:0007669"/>
    <property type="project" value="UniProtKB-ARBA"/>
</dbReference>
<comment type="caution">
    <text evidence="13">The sequence shown here is derived from an EMBL/GenBank/DDBJ whole genome shotgun (WGS) entry which is preliminary data.</text>
</comment>
<evidence type="ECO:0000256" key="4">
    <source>
        <dbReference type="ARBA" id="ARBA00022679"/>
    </source>
</evidence>
<evidence type="ECO:0000256" key="1">
    <source>
        <dbReference type="ARBA" id="ARBA00007316"/>
    </source>
</evidence>
<evidence type="ECO:0000256" key="6">
    <source>
        <dbReference type="ARBA" id="ARBA00022777"/>
    </source>
</evidence>
<evidence type="ECO:0000259" key="11">
    <source>
        <dbReference type="Pfam" id="PF13614"/>
    </source>
</evidence>
<feature type="domain" description="Tyrosine-protein kinase G-rich" evidence="12">
    <location>
        <begin position="448"/>
        <end position="524"/>
    </location>
</feature>
<dbReference type="Gene3D" id="3.40.50.300">
    <property type="entry name" value="P-loop containing nucleotide triphosphate hydrolases"/>
    <property type="match status" value="1"/>
</dbReference>
<feature type="transmembrane region" description="Helical" evidence="10">
    <location>
        <begin position="503"/>
        <end position="521"/>
    </location>
</feature>
<keyword evidence="4 13" id="KW-0808">Transferase</keyword>
<dbReference type="EMBL" id="JADILY010000122">
    <property type="protein sequence ID" value="MBO8482045.1"/>
    <property type="molecule type" value="Genomic_DNA"/>
</dbReference>
<evidence type="ECO:0000313" key="13">
    <source>
        <dbReference type="EMBL" id="MBO8482045.1"/>
    </source>
</evidence>
<dbReference type="PANTHER" id="PTHR32309">
    <property type="entry name" value="TYROSINE-PROTEIN KINASE"/>
    <property type="match status" value="1"/>
</dbReference>
<dbReference type="FunFam" id="3.40.50.300:FF:000527">
    <property type="entry name" value="Tyrosine-protein kinase etk"/>
    <property type="match status" value="1"/>
</dbReference>
<keyword evidence="6" id="KW-0418">Kinase</keyword>
<dbReference type="GO" id="GO:0005524">
    <property type="term" value="F:ATP binding"/>
    <property type="evidence" value="ECO:0007669"/>
    <property type="project" value="UniProtKB-KW"/>
</dbReference>
<feature type="domain" description="AAA" evidence="11">
    <location>
        <begin position="607"/>
        <end position="730"/>
    </location>
</feature>
<comment type="similarity">
    <text evidence="2">Belongs to the etk/wzc family.</text>
</comment>
<comment type="similarity">
    <text evidence="1">Belongs to the CpsD/CapB family.</text>
</comment>
<keyword evidence="8" id="KW-0829">Tyrosine-protein kinase</keyword>
<keyword evidence="10" id="KW-0812">Transmembrane</keyword>
<keyword evidence="7" id="KW-0067">ATP-binding</keyword>
<dbReference type="InterPro" id="IPR032807">
    <property type="entry name" value="GNVR"/>
</dbReference>
<proteinExistence type="inferred from homology"/>
<evidence type="ECO:0000256" key="7">
    <source>
        <dbReference type="ARBA" id="ARBA00022840"/>
    </source>
</evidence>
<dbReference type="Proteomes" id="UP000823772">
    <property type="component" value="Unassembled WGS sequence"/>
</dbReference>
<dbReference type="NCBIfam" id="TIGR01007">
    <property type="entry name" value="eps_fam"/>
    <property type="match status" value="1"/>
</dbReference>
<evidence type="ECO:0000259" key="12">
    <source>
        <dbReference type="Pfam" id="PF13807"/>
    </source>
</evidence>
<dbReference type="EC" id="2.7.10.2" evidence="3"/>
<dbReference type="InterPro" id="IPR025669">
    <property type="entry name" value="AAA_dom"/>
</dbReference>
<keyword evidence="10" id="KW-0472">Membrane</keyword>
<dbReference type="SUPFAM" id="SSF52540">
    <property type="entry name" value="P-loop containing nucleoside triphosphate hydrolases"/>
    <property type="match status" value="1"/>
</dbReference>
<gene>
    <name evidence="13" type="ORF">IAC87_05820</name>
</gene>
<feature type="transmembrane region" description="Helical" evidence="10">
    <location>
        <begin position="31"/>
        <end position="49"/>
    </location>
</feature>
<dbReference type="AlphaFoldDB" id="A0A9D9NQH7"/>
<organism evidence="13 14">
    <name type="scientific">Candidatus Merdivivens faecigallinarum</name>
    <dbReference type="NCBI Taxonomy" id="2840871"/>
    <lineage>
        <taxon>Bacteria</taxon>
        <taxon>Pseudomonadati</taxon>
        <taxon>Bacteroidota</taxon>
        <taxon>Bacteroidia</taxon>
        <taxon>Bacteroidales</taxon>
        <taxon>Muribaculaceae</taxon>
        <taxon>Muribaculaceae incertae sedis</taxon>
        <taxon>Candidatus Merdivivens</taxon>
    </lineage>
</organism>
<sequence>MADNISANNQVKQSEDFISIQDFLYMCLSKWYWFAISLVVLIALALVYIMRTPPEYTRSASMLIKEEGKGQSISSDVSSAFASMGLVQSNTNVNNEVIALQSPAIMTDVVKRLHLDVNYKVDGRFYDRVLYGRDLPVSVSFLDLNDNESASFTIRPAADGTLGFSDFVRNGEESDAEATGKLNDTIETPVGRIVVSTTPYYSGTFDSDVYVSRSTIYGAVQSYSQRLSVGLANEDATIINLSITDVCIQRAEDVLNTLIAVYNENWLKDKNQIAVSTSMFINDRLKVIENELGTVDADIASYKGENLLPDIQAASSMYMSQSQETNAQILEPSMQLSMAKYIKSYLAAGESQNQLLPANSGISGGNIESQISEYNTAQLQRNNLVANSSDENPLVKDMDNALKSMREAIITSIDNLVVTLNTQIETLERTNEQIMAKIAASPSQAKDLLSDERQQKVKEALYLFLLEKREENELSQAFTAYNTRIITPPTGSMLPTAPVKRNIFLIAIALGVLIPIAVIFIKEMFNTAIRGRKDIEGMNVPFLGEIPLIGKKKRFSRLAGMRQRKKKYEKEVPEIVVRAQSRDVINEAFRVVRTNLEFVIGKEEGPKVIMVTSMNPDSGKTFVISNLAASFAIKKKKTVIVDLDLRKATLSSYVGNIKTGVSNYLADKDVSLFSIIFKDKSILDLDIIPVGTIPPNPAELLFSERLGQLLSELKQKYDYIFIDCPPVEVVADTSIIGRHADYTLFVARAGLLDKRMLPQINGFYADNKFKGMLLVLNGTEVAQGRYGYRKYGYSYGYNYGYGSYEGYVQK</sequence>
<keyword evidence="10" id="KW-1133">Transmembrane helix</keyword>
<evidence type="ECO:0000256" key="10">
    <source>
        <dbReference type="SAM" id="Phobius"/>
    </source>
</evidence>
<evidence type="ECO:0000256" key="3">
    <source>
        <dbReference type="ARBA" id="ARBA00011903"/>
    </source>
</evidence>
<evidence type="ECO:0000256" key="5">
    <source>
        <dbReference type="ARBA" id="ARBA00022741"/>
    </source>
</evidence>
<dbReference type="InterPro" id="IPR005702">
    <property type="entry name" value="Wzc-like_C"/>
</dbReference>
<accession>A0A9D9NQH7</accession>
<dbReference type="Pfam" id="PF13807">
    <property type="entry name" value="GNVR"/>
    <property type="match status" value="1"/>
</dbReference>
<protein>
    <recommendedName>
        <fullName evidence="3">non-specific protein-tyrosine kinase</fullName>
        <ecNumber evidence="3">2.7.10.2</ecNumber>
    </recommendedName>
</protein>
<dbReference type="GO" id="GO:0005886">
    <property type="term" value="C:plasma membrane"/>
    <property type="evidence" value="ECO:0007669"/>
    <property type="project" value="UniProtKB-ARBA"/>
</dbReference>
<name>A0A9D9NQH7_9BACT</name>
<comment type="catalytic activity">
    <reaction evidence="9">
        <text>L-tyrosyl-[protein] + ATP = O-phospho-L-tyrosyl-[protein] + ADP + H(+)</text>
        <dbReference type="Rhea" id="RHEA:10596"/>
        <dbReference type="Rhea" id="RHEA-COMP:10136"/>
        <dbReference type="Rhea" id="RHEA-COMP:20101"/>
        <dbReference type="ChEBI" id="CHEBI:15378"/>
        <dbReference type="ChEBI" id="CHEBI:30616"/>
        <dbReference type="ChEBI" id="CHEBI:46858"/>
        <dbReference type="ChEBI" id="CHEBI:61978"/>
        <dbReference type="ChEBI" id="CHEBI:456216"/>
        <dbReference type="EC" id="2.7.10.2"/>
    </reaction>
</comment>
<evidence type="ECO:0000256" key="2">
    <source>
        <dbReference type="ARBA" id="ARBA00008883"/>
    </source>
</evidence>